<organism evidence="9 10">
    <name type="scientific">Candidatus Manganitrophus noduliformans</name>
    <dbReference type="NCBI Taxonomy" id="2606439"/>
    <lineage>
        <taxon>Bacteria</taxon>
        <taxon>Pseudomonadati</taxon>
        <taxon>Nitrospirota</taxon>
        <taxon>Nitrospiria</taxon>
        <taxon>Candidatus Troglogloeales</taxon>
        <taxon>Candidatus Manganitrophaceae</taxon>
        <taxon>Candidatus Manganitrophus</taxon>
    </lineage>
</organism>
<dbReference type="Proteomes" id="UP000534783">
    <property type="component" value="Unassembled WGS sequence"/>
</dbReference>
<evidence type="ECO:0000259" key="7">
    <source>
        <dbReference type="Pfam" id="PF02492"/>
    </source>
</evidence>
<dbReference type="Gene3D" id="3.30.1220.10">
    <property type="entry name" value="CobW-like, C-terminal domain"/>
    <property type="match status" value="1"/>
</dbReference>
<dbReference type="InterPro" id="IPR003495">
    <property type="entry name" value="CobW/HypB/UreG_nucleotide-bd"/>
</dbReference>
<dbReference type="Gene3D" id="3.40.50.300">
    <property type="entry name" value="P-loop containing nucleotide triphosphate hydrolases"/>
    <property type="match status" value="1"/>
</dbReference>
<evidence type="ECO:0000313" key="9">
    <source>
        <dbReference type="EMBL" id="NKE69504.1"/>
    </source>
</evidence>
<comment type="similarity">
    <text evidence="4">Belongs to the SIMIBI class G3E GTPase family. ZNG1 subfamily.</text>
</comment>
<evidence type="ECO:0000259" key="8">
    <source>
        <dbReference type="Pfam" id="PF07683"/>
    </source>
</evidence>
<dbReference type="PANTHER" id="PTHR13748">
    <property type="entry name" value="COBW-RELATED"/>
    <property type="match status" value="1"/>
</dbReference>
<feature type="domain" description="CobW/HypB/UreG nucleotide-binding" evidence="7">
    <location>
        <begin position="6"/>
        <end position="176"/>
    </location>
</feature>
<evidence type="ECO:0000256" key="2">
    <source>
        <dbReference type="ARBA" id="ARBA00022801"/>
    </source>
</evidence>
<evidence type="ECO:0000256" key="4">
    <source>
        <dbReference type="ARBA" id="ARBA00034320"/>
    </source>
</evidence>
<dbReference type="EMBL" id="VTOW01000001">
    <property type="protein sequence ID" value="NKE69504.1"/>
    <property type="molecule type" value="Genomic_DNA"/>
</dbReference>
<keyword evidence="1" id="KW-0547">Nucleotide-binding</keyword>
<evidence type="ECO:0000256" key="5">
    <source>
        <dbReference type="ARBA" id="ARBA00045658"/>
    </source>
</evidence>
<dbReference type="InterPro" id="IPR027417">
    <property type="entry name" value="P-loop_NTPase"/>
</dbReference>
<dbReference type="GO" id="GO:0016787">
    <property type="term" value="F:hydrolase activity"/>
    <property type="evidence" value="ECO:0007669"/>
    <property type="project" value="UniProtKB-KW"/>
</dbReference>
<protein>
    <submittedName>
        <fullName evidence="9">GTP-binding protein</fullName>
    </submittedName>
</protein>
<evidence type="ECO:0000256" key="6">
    <source>
        <dbReference type="ARBA" id="ARBA00049117"/>
    </source>
</evidence>
<dbReference type="InterPro" id="IPR051316">
    <property type="entry name" value="Zinc-reg_GTPase_activator"/>
</dbReference>
<dbReference type="AlphaFoldDB" id="A0A7X6I9N5"/>
<evidence type="ECO:0000256" key="3">
    <source>
        <dbReference type="ARBA" id="ARBA00023186"/>
    </source>
</evidence>
<gene>
    <name evidence="9" type="ORF">MNODULE_01895</name>
</gene>
<dbReference type="SUPFAM" id="SSF52540">
    <property type="entry name" value="P-loop containing nucleoside triphosphate hydrolases"/>
    <property type="match status" value="1"/>
</dbReference>
<comment type="caution">
    <text evidence="9">The sequence shown here is derived from an EMBL/GenBank/DDBJ whole genome shotgun (WGS) entry which is preliminary data.</text>
</comment>
<dbReference type="GO" id="GO:0000166">
    <property type="term" value="F:nucleotide binding"/>
    <property type="evidence" value="ECO:0007669"/>
    <property type="project" value="UniProtKB-KW"/>
</dbReference>
<reference evidence="9 10" key="1">
    <citation type="journal article" date="2020" name="Nature">
        <title>Bacterial chemolithoautotrophy via manganese oxidation.</title>
        <authorList>
            <person name="Yu H."/>
            <person name="Leadbetter J.R."/>
        </authorList>
    </citation>
    <scope>NUCLEOTIDE SEQUENCE [LARGE SCALE GENOMIC DNA]</scope>
    <source>
        <strain evidence="9 10">Mn-1</strain>
    </source>
</reference>
<dbReference type="GO" id="GO:0005737">
    <property type="term" value="C:cytoplasm"/>
    <property type="evidence" value="ECO:0007669"/>
    <property type="project" value="TreeGrafter"/>
</dbReference>
<keyword evidence="3" id="KW-0143">Chaperone</keyword>
<dbReference type="InterPro" id="IPR011629">
    <property type="entry name" value="CobW-like_C"/>
</dbReference>
<dbReference type="RefSeq" id="WP_168057801.1">
    <property type="nucleotide sequence ID" value="NZ_VTOW01000001.1"/>
</dbReference>
<proteinExistence type="inferred from homology"/>
<dbReference type="InterPro" id="IPR036627">
    <property type="entry name" value="CobW-likC_sf"/>
</dbReference>
<dbReference type="Pfam" id="PF02492">
    <property type="entry name" value="cobW"/>
    <property type="match status" value="1"/>
</dbReference>
<name>A0A7X6I9N5_9BACT</name>
<evidence type="ECO:0000313" key="10">
    <source>
        <dbReference type="Proteomes" id="UP000534783"/>
    </source>
</evidence>
<dbReference type="Pfam" id="PF07683">
    <property type="entry name" value="CobW_C"/>
    <property type="match status" value="1"/>
</dbReference>
<dbReference type="SUPFAM" id="SSF90002">
    <property type="entry name" value="Hypothetical protein YjiA, C-terminal domain"/>
    <property type="match status" value="1"/>
</dbReference>
<evidence type="ECO:0000256" key="1">
    <source>
        <dbReference type="ARBA" id="ARBA00022741"/>
    </source>
</evidence>
<comment type="catalytic activity">
    <reaction evidence="6">
        <text>GTP + H2O = GDP + phosphate + H(+)</text>
        <dbReference type="Rhea" id="RHEA:19669"/>
        <dbReference type="ChEBI" id="CHEBI:15377"/>
        <dbReference type="ChEBI" id="CHEBI:15378"/>
        <dbReference type="ChEBI" id="CHEBI:37565"/>
        <dbReference type="ChEBI" id="CHEBI:43474"/>
        <dbReference type="ChEBI" id="CHEBI:58189"/>
    </reaction>
    <physiologicalReaction direction="left-to-right" evidence="6">
        <dbReference type="Rhea" id="RHEA:19670"/>
    </physiologicalReaction>
</comment>
<keyword evidence="2" id="KW-0378">Hydrolase</keyword>
<keyword evidence="10" id="KW-1185">Reference proteome</keyword>
<dbReference type="CDD" id="cd03112">
    <property type="entry name" value="CobW-like"/>
    <property type="match status" value="1"/>
</dbReference>
<feature type="domain" description="CobW C-terminal" evidence="8">
    <location>
        <begin position="214"/>
        <end position="298"/>
    </location>
</feature>
<dbReference type="PANTHER" id="PTHR13748:SF62">
    <property type="entry name" value="COBW DOMAIN-CONTAINING PROTEIN"/>
    <property type="match status" value="1"/>
</dbReference>
<sequence length="309" mass="34117">MATKTPIVILTGYLGSGKTTLLRRLVALSDQRLAIIMNEFGALAVDARVVAGKNIKIAELEGGCVCCSLLGDFEAAVKEIVETVGPDEIIVETTGLAEPDALIGDIQENLPDYPIDAVVTVVDADATVRFPSIGHTGRIQIEMADLLLLNKIDLVTDEQRRKAREMIRAINPAALILETTRCEIDPALIFGKPLRRDNRKEVHEREKEGHHPSMESFQLRTDQTLERDCFEKRMGQFPPQIYRAKGFVRFPEGVFLFNFVAGRSELISFPEENALGIIFIGEKVLSLQPVIEAQIAACAIPPDHSSDRS</sequence>
<accession>A0A7X6I9N5</accession>
<comment type="function">
    <text evidence="5">Zinc chaperone that directly transfers zinc cofactor to target proteins, thereby activating them. Zinc is transferred from the CXCC motif in the GTPase domain to the zinc binding site in target proteins in a process requiring GTP hydrolysis.</text>
</comment>